<dbReference type="InterPro" id="IPR006171">
    <property type="entry name" value="TOPRIM_dom"/>
</dbReference>
<evidence type="ECO:0000256" key="1">
    <source>
        <dbReference type="ARBA" id="ARBA00023235"/>
    </source>
</evidence>
<dbReference type="EC" id="5.6.2.1" evidence="2"/>
<keyword evidence="1 2" id="KW-0413">Isomerase</keyword>
<sequence length="148" mass="16950">MELYRLPVLKKVPADKQQLKKQLEQLARQAQWLVLWLDCDREGENISFEVMEVCLAVNPRLYVRRARFSALIARELHAACANLGTPNQLDAMAVDARQEIDLRVGASFTRFMTMLLRHKFDWRSGGVEGDKLMLSYGPCQFPTLGLIV</sequence>
<dbReference type="InterPro" id="IPR013824">
    <property type="entry name" value="Topo_IA_cen_sub1"/>
</dbReference>
<dbReference type="Pfam" id="PF01751">
    <property type="entry name" value="Toprim"/>
    <property type="match status" value="1"/>
</dbReference>
<comment type="similarity">
    <text evidence="2">Belongs to the type IA topoisomerase family.</text>
</comment>
<keyword evidence="2" id="KW-0799">Topoisomerase</keyword>
<dbReference type="GO" id="GO:0006310">
    <property type="term" value="P:DNA recombination"/>
    <property type="evidence" value="ECO:0007669"/>
    <property type="project" value="TreeGrafter"/>
</dbReference>
<dbReference type="Proteomes" id="UP000485058">
    <property type="component" value="Unassembled WGS sequence"/>
</dbReference>
<dbReference type="InterPro" id="IPR000380">
    <property type="entry name" value="Topo_IA"/>
</dbReference>
<evidence type="ECO:0000259" key="4">
    <source>
        <dbReference type="PROSITE" id="PS52039"/>
    </source>
</evidence>
<dbReference type="GO" id="GO:0003917">
    <property type="term" value="F:DNA topoisomerase type I (single strand cut, ATP-independent) activity"/>
    <property type="evidence" value="ECO:0007669"/>
    <property type="project" value="UniProtKB-EC"/>
</dbReference>
<dbReference type="PROSITE" id="PS50880">
    <property type="entry name" value="TOPRIM"/>
    <property type="match status" value="1"/>
</dbReference>
<evidence type="ECO:0000313" key="6">
    <source>
        <dbReference type="Proteomes" id="UP000485058"/>
    </source>
</evidence>
<keyword evidence="6" id="KW-1185">Reference proteome</keyword>
<dbReference type="SMART" id="SM00436">
    <property type="entry name" value="TOP1Bc"/>
    <property type="match status" value="1"/>
</dbReference>
<dbReference type="InterPro" id="IPR003601">
    <property type="entry name" value="Topo_IA_2"/>
</dbReference>
<dbReference type="Gene3D" id="3.40.50.140">
    <property type="match status" value="1"/>
</dbReference>
<comment type="caution">
    <text evidence="5">The sequence shown here is derived from an EMBL/GenBank/DDBJ whole genome shotgun (WGS) entry which is preliminary data.</text>
</comment>
<protein>
    <recommendedName>
        <fullName evidence="2">DNA topoisomerase</fullName>
        <ecNumber evidence="2">5.6.2.1</ecNumber>
    </recommendedName>
</protein>
<organism evidence="5 6">
    <name type="scientific">Haematococcus lacustris</name>
    <name type="common">Green alga</name>
    <name type="synonym">Haematococcus pluvialis</name>
    <dbReference type="NCBI Taxonomy" id="44745"/>
    <lineage>
        <taxon>Eukaryota</taxon>
        <taxon>Viridiplantae</taxon>
        <taxon>Chlorophyta</taxon>
        <taxon>core chlorophytes</taxon>
        <taxon>Chlorophyceae</taxon>
        <taxon>CS clade</taxon>
        <taxon>Chlamydomonadales</taxon>
        <taxon>Haematococcaceae</taxon>
        <taxon>Haematococcus</taxon>
    </lineage>
</organism>
<keyword evidence="2" id="KW-0238">DNA-binding</keyword>
<evidence type="ECO:0000256" key="2">
    <source>
        <dbReference type="RuleBase" id="RU362092"/>
    </source>
</evidence>
<proteinExistence type="inferred from homology"/>
<evidence type="ECO:0000259" key="3">
    <source>
        <dbReference type="PROSITE" id="PS50880"/>
    </source>
</evidence>
<dbReference type="PANTHER" id="PTHR11390:SF21">
    <property type="entry name" value="DNA TOPOISOMERASE 3-ALPHA"/>
    <property type="match status" value="1"/>
</dbReference>
<dbReference type="GO" id="GO:0006265">
    <property type="term" value="P:DNA topological change"/>
    <property type="evidence" value="ECO:0007669"/>
    <property type="project" value="InterPro"/>
</dbReference>
<dbReference type="Gene3D" id="1.10.460.10">
    <property type="entry name" value="Topoisomerase I, domain 2"/>
    <property type="match status" value="1"/>
</dbReference>
<dbReference type="InterPro" id="IPR013497">
    <property type="entry name" value="Topo_IA_cen"/>
</dbReference>
<dbReference type="Pfam" id="PF01131">
    <property type="entry name" value="Topoisom_bac"/>
    <property type="match status" value="1"/>
</dbReference>
<evidence type="ECO:0000313" key="5">
    <source>
        <dbReference type="EMBL" id="GFH32170.1"/>
    </source>
</evidence>
<dbReference type="GO" id="GO:0005634">
    <property type="term" value="C:nucleus"/>
    <property type="evidence" value="ECO:0007669"/>
    <property type="project" value="TreeGrafter"/>
</dbReference>
<feature type="domain" description="Toprim" evidence="3">
    <location>
        <begin position="1"/>
        <end position="69"/>
    </location>
</feature>
<reference evidence="5 6" key="1">
    <citation type="submission" date="2020-02" db="EMBL/GenBank/DDBJ databases">
        <title>Draft genome sequence of Haematococcus lacustris strain NIES-144.</title>
        <authorList>
            <person name="Morimoto D."/>
            <person name="Nakagawa S."/>
            <person name="Yoshida T."/>
            <person name="Sawayama S."/>
        </authorList>
    </citation>
    <scope>NUCLEOTIDE SEQUENCE [LARGE SCALE GENOMIC DNA]</scope>
    <source>
        <strain evidence="5 6">NIES-144</strain>
    </source>
</reference>
<feature type="non-terminal residue" evidence="5">
    <location>
        <position position="1"/>
    </location>
</feature>
<feature type="non-terminal residue" evidence="5">
    <location>
        <position position="148"/>
    </location>
</feature>
<dbReference type="GO" id="GO:0003677">
    <property type="term" value="F:DNA binding"/>
    <property type="evidence" value="ECO:0007669"/>
    <property type="project" value="UniProtKB-KW"/>
</dbReference>
<dbReference type="PROSITE" id="PS52039">
    <property type="entry name" value="TOPO_IA_2"/>
    <property type="match status" value="1"/>
</dbReference>
<dbReference type="AlphaFoldDB" id="A0A6A0AGT9"/>
<dbReference type="GO" id="GO:0031422">
    <property type="term" value="C:RecQ family helicase-topoisomerase III complex"/>
    <property type="evidence" value="ECO:0007669"/>
    <property type="project" value="TreeGrafter"/>
</dbReference>
<dbReference type="PANTHER" id="PTHR11390">
    <property type="entry name" value="PROKARYOTIC DNA TOPOISOMERASE"/>
    <property type="match status" value="1"/>
</dbReference>
<dbReference type="InterPro" id="IPR023405">
    <property type="entry name" value="Topo_IA_core_domain"/>
</dbReference>
<comment type="catalytic activity">
    <reaction evidence="2">
        <text>ATP-independent breakage of single-stranded DNA, followed by passage and rejoining.</text>
        <dbReference type="EC" id="5.6.2.1"/>
    </reaction>
</comment>
<accession>A0A6A0AGT9</accession>
<dbReference type="EMBL" id="BLLF01006342">
    <property type="protein sequence ID" value="GFH32170.1"/>
    <property type="molecule type" value="Genomic_DNA"/>
</dbReference>
<dbReference type="SUPFAM" id="SSF56712">
    <property type="entry name" value="Prokaryotic type I DNA topoisomerase"/>
    <property type="match status" value="1"/>
</dbReference>
<feature type="domain" description="Topo IA-type catalytic" evidence="4">
    <location>
        <begin position="87"/>
        <end position="148"/>
    </location>
</feature>
<gene>
    <name evidence="5" type="ORF">HaLaN_31347</name>
</gene>
<comment type="function">
    <text evidence="2">Introduces a single-strand break via transesterification at a target site in duplex DNA. Releases the supercoiling and torsional tension of DNA introduced during the DNA replication and transcription by transiently cleaving and rejoining one strand of the DNA duplex. The scissile phosphodiester is attacked by the catalytic tyrosine of the enzyme, resulting in the formation of a DNA-(5'-phosphotyrosyl)-enzyme intermediate and the expulsion of a 3'-OH DNA strand.</text>
</comment>
<name>A0A6A0AGT9_HAELA</name>
<dbReference type="GO" id="GO:0006281">
    <property type="term" value="P:DNA repair"/>
    <property type="evidence" value="ECO:0007669"/>
    <property type="project" value="TreeGrafter"/>
</dbReference>